<keyword evidence="2" id="KW-1185">Reference proteome</keyword>
<comment type="caution">
    <text evidence="1">The sequence shown here is derived from an EMBL/GenBank/DDBJ whole genome shotgun (WGS) entry which is preliminary data.</text>
</comment>
<organism evidence="1 2">
    <name type="scientific">Funneliformis caledonium</name>
    <dbReference type="NCBI Taxonomy" id="1117310"/>
    <lineage>
        <taxon>Eukaryota</taxon>
        <taxon>Fungi</taxon>
        <taxon>Fungi incertae sedis</taxon>
        <taxon>Mucoromycota</taxon>
        <taxon>Glomeromycotina</taxon>
        <taxon>Glomeromycetes</taxon>
        <taxon>Glomerales</taxon>
        <taxon>Glomeraceae</taxon>
        <taxon>Funneliformis</taxon>
    </lineage>
</organism>
<sequence length="63" mass="7160">EVSDTTLQRTNRGIFGFFLDIYVLVIYRLNQAIEEDTCMVQGSRSRKSLDGTYSFADVSTFAI</sequence>
<protein>
    <submittedName>
        <fullName evidence="1">3848_t:CDS:1</fullName>
    </submittedName>
</protein>
<accession>A0A9N9JG89</accession>
<evidence type="ECO:0000313" key="1">
    <source>
        <dbReference type="EMBL" id="CAG8777122.1"/>
    </source>
</evidence>
<dbReference type="EMBL" id="CAJVPQ010030608">
    <property type="protein sequence ID" value="CAG8777122.1"/>
    <property type="molecule type" value="Genomic_DNA"/>
</dbReference>
<dbReference type="AlphaFoldDB" id="A0A9N9JG89"/>
<evidence type="ECO:0000313" key="2">
    <source>
        <dbReference type="Proteomes" id="UP000789570"/>
    </source>
</evidence>
<feature type="non-terminal residue" evidence="1">
    <location>
        <position position="1"/>
    </location>
</feature>
<dbReference type="Proteomes" id="UP000789570">
    <property type="component" value="Unassembled WGS sequence"/>
</dbReference>
<reference evidence="1" key="1">
    <citation type="submission" date="2021-06" db="EMBL/GenBank/DDBJ databases">
        <authorList>
            <person name="Kallberg Y."/>
            <person name="Tangrot J."/>
            <person name="Rosling A."/>
        </authorList>
    </citation>
    <scope>NUCLEOTIDE SEQUENCE</scope>
    <source>
        <strain evidence="1">UK204</strain>
    </source>
</reference>
<gene>
    <name evidence="1" type="ORF">FCALED_LOCUS17893</name>
</gene>
<name>A0A9N9JG89_9GLOM</name>
<feature type="non-terminal residue" evidence="1">
    <location>
        <position position="63"/>
    </location>
</feature>
<proteinExistence type="predicted"/>